<feature type="non-terminal residue" evidence="7">
    <location>
        <position position="499"/>
    </location>
</feature>
<keyword evidence="3 5" id="KW-0663">Pyridoxal phosphate</keyword>
<evidence type="ECO:0000313" key="7">
    <source>
        <dbReference type="EMBL" id="KAG5308504.1"/>
    </source>
</evidence>
<dbReference type="InterPro" id="IPR015421">
    <property type="entry name" value="PyrdxlP-dep_Trfase_major"/>
</dbReference>
<gene>
    <name evidence="7" type="primary">Ddc_1</name>
    <name evidence="7" type="ORF">G6Z78_0004744</name>
</gene>
<evidence type="ECO:0000256" key="3">
    <source>
        <dbReference type="ARBA" id="ARBA00022898"/>
    </source>
</evidence>
<dbReference type="InterPro" id="IPR010977">
    <property type="entry name" value="Aromatic_deC"/>
</dbReference>
<evidence type="ECO:0000313" key="8">
    <source>
        <dbReference type="Proteomes" id="UP000668214"/>
    </source>
</evidence>
<keyword evidence="4 6" id="KW-0456">Lyase</keyword>
<dbReference type="Gene3D" id="3.90.1150.10">
    <property type="entry name" value="Aspartate Aminotransferase, domain 1"/>
    <property type="match status" value="1"/>
</dbReference>
<feature type="non-terminal residue" evidence="7">
    <location>
        <position position="1"/>
    </location>
</feature>
<dbReference type="FunFam" id="1.20.1340.10:FF:000001">
    <property type="entry name" value="Histidine decarboxylase"/>
    <property type="match status" value="1"/>
</dbReference>
<dbReference type="InterPro" id="IPR015422">
    <property type="entry name" value="PyrdxlP-dep_Trfase_small"/>
</dbReference>
<protein>
    <submittedName>
        <fullName evidence="7">DDC decarboxylase</fullName>
    </submittedName>
</protein>
<evidence type="ECO:0000256" key="5">
    <source>
        <dbReference type="PIRSR" id="PIRSR602129-50"/>
    </source>
</evidence>
<dbReference type="CDD" id="cd06450">
    <property type="entry name" value="DOPA_deC_like"/>
    <property type="match status" value="1"/>
</dbReference>
<dbReference type="Proteomes" id="UP000668214">
    <property type="component" value="Unassembled WGS sequence"/>
</dbReference>
<dbReference type="GO" id="GO:0006520">
    <property type="term" value="P:amino acid metabolic process"/>
    <property type="evidence" value="ECO:0007669"/>
    <property type="project" value="InterPro"/>
</dbReference>
<dbReference type="AlphaFoldDB" id="A0A836EJI9"/>
<dbReference type="GO" id="GO:0004058">
    <property type="term" value="F:aromatic-L-amino-acid decarboxylase activity"/>
    <property type="evidence" value="ECO:0007669"/>
    <property type="project" value="TreeGrafter"/>
</dbReference>
<dbReference type="Gene3D" id="3.40.640.10">
    <property type="entry name" value="Type I PLP-dependent aspartate aminotransferase-like (Major domain)"/>
    <property type="match status" value="1"/>
</dbReference>
<evidence type="ECO:0000256" key="2">
    <source>
        <dbReference type="ARBA" id="ARBA00009533"/>
    </source>
</evidence>
<dbReference type="InterPro" id="IPR015424">
    <property type="entry name" value="PyrdxlP-dep_Trfase"/>
</dbReference>
<name>A0A836EJI9_9HYME</name>
<dbReference type="GO" id="GO:0019752">
    <property type="term" value="P:carboxylic acid metabolic process"/>
    <property type="evidence" value="ECO:0007669"/>
    <property type="project" value="InterPro"/>
</dbReference>
<dbReference type="PANTHER" id="PTHR11999">
    <property type="entry name" value="GROUP II PYRIDOXAL-5-PHOSPHATE DECARBOXYLASE"/>
    <property type="match status" value="1"/>
</dbReference>
<accession>A0A836EJI9</accession>
<dbReference type="PANTHER" id="PTHR11999:SF60">
    <property type="entry name" value="3,4-DIHYDROXYPHENYLACETALDEHYDE SYNTHASE"/>
    <property type="match status" value="1"/>
</dbReference>
<dbReference type="Gene3D" id="1.20.1340.10">
    <property type="entry name" value="dopa decarboxylase, N-terminal domain"/>
    <property type="match status" value="1"/>
</dbReference>
<dbReference type="GO" id="GO:0006584">
    <property type="term" value="P:catecholamine metabolic process"/>
    <property type="evidence" value="ECO:0007669"/>
    <property type="project" value="TreeGrafter"/>
</dbReference>
<dbReference type="Pfam" id="PF00282">
    <property type="entry name" value="Pyridoxal_deC"/>
    <property type="match status" value="2"/>
</dbReference>
<dbReference type="GO" id="GO:0005737">
    <property type="term" value="C:cytoplasm"/>
    <property type="evidence" value="ECO:0007669"/>
    <property type="project" value="TreeGrafter"/>
</dbReference>
<comment type="cofactor">
    <cofactor evidence="1 5 6">
        <name>pyridoxal 5'-phosphate</name>
        <dbReference type="ChEBI" id="CHEBI:597326"/>
    </cofactor>
</comment>
<organism evidence="7 8">
    <name type="scientific">Pseudoatta argentina</name>
    <dbReference type="NCBI Taxonomy" id="621737"/>
    <lineage>
        <taxon>Eukaryota</taxon>
        <taxon>Metazoa</taxon>
        <taxon>Ecdysozoa</taxon>
        <taxon>Arthropoda</taxon>
        <taxon>Hexapoda</taxon>
        <taxon>Insecta</taxon>
        <taxon>Pterygota</taxon>
        <taxon>Neoptera</taxon>
        <taxon>Endopterygota</taxon>
        <taxon>Hymenoptera</taxon>
        <taxon>Apocrita</taxon>
        <taxon>Aculeata</taxon>
        <taxon>Formicoidea</taxon>
        <taxon>Formicidae</taxon>
        <taxon>Myrmicinae</taxon>
        <taxon>Pseudoatta</taxon>
    </lineage>
</organism>
<reference evidence="7" key="1">
    <citation type="submission" date="2020-02" db="EMBL/GenBank/DDBJ databases">
        <title>Relaxed selection underlies rapid genomic changes in the transitions from sociality to social parasitism in ants.</title>
        <authorList>
            <person name="Bi X."/>
        </authorList>
    </citation>
    <scope>NUCLEOTIDE SEQUENCE</scope>
    <source>
        <strain evidence="7">BGI-DK2014c</strain>
        <tissue evidence="7">Whole body</tissue>
    </source>
</reference>
<proteinExistence type="inferred from homology"/>
<evidence type="ECO:0000256" key="1">
    <source>
        <dbReference type="ARBA" id="ARBA00001933"/>
    </source>
</evidence>
<evidence type="ECO:0000256" key="6">
    <source>
        <dbReference type="RuleBase" id="RU000382"/>
    </source>
</evidence>
<dbReference type="PRINTS" id="PR00800">
    <property type="entry name" value="YHDCRBOXLASE"/>
</dbReference>
<feature type="modified residue" description="N6-(pyridoxal phosphate)lysine" evidence="5">
    <location>
        <position position="312"/>
    </location>
</feature>
<dbReference type="EMBL" id="JAANIA010002874">
    <property type="protein sequence ID" value="KAG5308504.1"/>
    <property type="molecule type" value="Genomic_DNA"/>
</dbReference>
<comment type="similarity">
    <text evidence="2 6">Belongs to the group II decarboxylase family.</text>
</comment>
<keyword evidence="8" id="KW-1185">Reference proteome</keyword>
<sequence length="499" mass="56680">RRVLLNLENMDTSEFIQFAKATIDYVADYTDNVRSRNVLPDVEPGYLSKLLPKEAPQKSEKWQEVLKDVEKYIMPGVTHWSSPYFHAYFPSGNSFPSLVADIVSSAIGCIGFSWIASPACTELEVITCNWLGQMLELPSEFLNSSNGTGGGIIQGSASECTFICLLAAKERTVRRMKQLHPELDEDRIRAKLVAYTSNQSNSSVEKAGILGSMPMRLLSVDDKCSLRGETLKKAMQDDMEKGLIPCYVVATLGTTSTCAFDNMDEIGLICKEYDMWLHVDAAYAGAAFICPEFRYLMSGIQYVDSFNVNVHKWLLTNFDASVMWYVSIILLTLNWQIPLGRRFRSLKLWFVMRIYGVQGLQEYIRNHIKLAHLFETYVRSDDRFEITTEVILGLVCFRIKGDNSLTKELLDRLQARKKVYLIAGTHHHKLVARFVVCSRLCREEDIATSWNEICSQTTEILRTKLNKESVKNGIKSTDNIATRIESLNLESKKNMQKIS</sequence>
<dbReference type="GO" id="GO:0030170">
    <property type="term" value="F:pyridoxal phosphate binding"/>
    <property type="evidence" value="ECO:0007669"/>
    <property type="project" value="InterPro"/>
</dbReference>
<evidence type="ECO:0000256" key="4">
    <source>
        <dbReference type="ARBA" id="ARBA00023239"/>
    </source>
</evidence>
<dbReference type="SUPFAM" id="SSF53383">
    <property type="entry name" value="PLP-dependent transferases"/>
    <property type="match status" value="1"/>
</dbReference>
<comment type="caution">
    <text evidence="7">The sequence shown here is derived from an EMBL/GenBank/DDBJ whole genome shotgun (WGS) entry which is preliminary data.</text>
</comment>
<dbReference type="InterPro" id="IPR002129">
    <property type="entry name" value="PyrdxlP-dep_de-COase"/>
</dbReference>